<reference evidence="2 3" key="1">
    <citation type="submission" date="2017-12" db="EMBL/GenBank/DDBJ databases">
        <title>Comparative genomics of Botrytis spp.</title>
        <authorList>
            <person name="Valero-Jimenez C.A."/>
            <person name="Tapia P."/>
            <person name="Veloso J."/>
            <person name="Silva-Moreno E."/>
            <person name="Staats M."/>
            <person name="Valdes J.H."/>
            <person name="Van Kan J.A.L."/>
        </authorList>
    </citation>
    <scope>NUCLEOTIDE SEQUENCE [LARGE SCALE GENOMIC DNA]</scope>
    <source>
        <strain evidence="2 3">MUCL3349</strain>
    </source>
</reference>
<feature type="transmembrane region" description="Helical" evidence="1">
    <location>
        <begin position="28"/>
        <end position="51"/>
    </location>
</feature>
<dbReference type="EMBL" id="PQXO01000536">
    <property type="protein sequence ID" value="TGO84192.1"/>
    <property type="molecule type" value="Genomic_DNA"/>
</dbReference>
<gene>
    <name evidence="2" type="ORF">BPOR_0537g00070</name>
</gene>
<keyword evidence="1" id="KW-0472">Membrane</keyword>
<evidence type="ECO:0000256" key="1">
    <source>
        <dbReference type="SAM" id="Phobius"/>
    </source>
</evidence>
<keyword evidence="3" id="KW-1185">Reference proteome</keyword>
<evidence type="ECO:0000313" key="2">
    <source>
        <dbReference type="EMBL" id="TGO84192.1"/>
    </source>
</evidence>
<dbReference type="AlphaFoldDB" id="A0A4Z1KIW6"/>
<name>A0A4Z1KIW6_9HELO</name>
<keyword evidence="1" id="KW-1133">Transmembrane helix</keyword>
<comment type="caution">
    <text evidence="2">The sequence shown here is derived from an EMBL/GenBank/DDBJ whole genome shotgun (WGS) entry which is preliminary data.</text>
</comment>
<keyword evidence="1" id="KW-0812">Transmembrane</keyword>
<protein>
    <submittedName>
        <fullName evidence="2">Uncharacterized protein</fullName>
    </submittedName>
</protein>
<sequence>MQNLGHEFLTSTPQLRSLATVYMQNTLFVTQTICIVVCALSFEIGATILALRDLLYLEPGI</sequence>
<evidence type="ECO:0000313" key="3">
    <source>
        <dbReference type="Proteomes" id="UP000297280"/>
    </source>
</evidence>
<proteinExistence type="predicted"/>
<accession>A0A4Z1KIW6</accession>
<organism evidence="2 3">
    <name type="scientific">Botrytis porri</name>
    <dbReference type="NCBI Taxonomy" id="87229"/>
    <lineage>
        <taxon>Eukaryota</taxon>
        <taxon>Fungi</taxon>
        <taxon>Dikarya</taxon>
        <taxon>Ascomycota</taxon>
        <taxon>Pezizomycotina</taxon>
        <taxon>Leotiomycetes</taxon>
        <taxon>Helotiales</taxon>
        <taxon>Sclerotiniaceae</taxon>
        <taxon>Botrytis</taxon>
    </lineage>
</organism>
<dbReference type="Proteomes" id="UP000297280">
    <property type="component" value="Unassembled WGS sequence"/>
</dbReference>